<evidence type="ECO:0000259" key="2">
    <source>
        <dbReference type="Pfam" id="PF13449"/>
    </source>
</evidence>
<feature type="domain" description="Phytase-like" evidence="2">
    <location>
        <begin position="48"/>
        <end position="348"/>
    </location>
</feature>
<reference evidence="3 4" key="1">
    <citation type="journal article" date="2021" name="Int. J. Syst. Evol. Microbiol.">
        <title>Steroidobacter gossypii sp. nov., isolated from soil of cotton cropping field.</title>
        <authorList>
            <person name="Huang R."/>
            <person name="Yang S."/>
            <person name="Zhen C."/>
            <person name="Liu W."/>
        </authorList>
    </citation>
    <scope>NUCLEOTIDE SEQUENCE [LARGE SCALE GENOMIC DNA]</scope>
    <source>
        <strain evidence="3 4">S1-65</strain>
    </source>
</reference>
<dbReference type="EMBL" id="JAEVLS010000002">
    <property type="protein sequence ID" value="MBM0105011.1"/>
    <property type="molecule type" value="Genomic_DNA"/>
</dbReference>
<dbReference type="InterPro" id="IPR027372">
    <property type="entry name" value="Phytase-like_dom"/>
</dbReference>
<protein>
    <submittedName>
        <fullName evidence="3">Esterase-like activity of phytase family protein</fullName>
    </submittedName>
</protein>
<keyword evidence="4" id="KW-1185">Reference proteome</keyword>
<sequence>MRIFPGLIACCALSATFAAAGAEQCAATLRLIDVYSIPAGTRVNGDLLGGISGIDYDARTREWLLLSDDRSEHGPPRFFRAQLQFDSHQLTNVALLGAQHLKHATASNEDWIDPESIRLDPRRNELLIASEGDAQRRTGPWVRRADRTGRWLGEIPLPPTLDALTAFGERGPRPNRAIEGLAFAPNYRTLWIGLEAPLLQDGEPPNMHHGADIRFTRMAWPRGAIKQYVYAAEPARRHQPDESADNGISEILALEQNELLVLERSGIKLAAGGFRFHTRLYCASVADATDVASFDSLAGGTYTRMNKRLLLDFDDLPDVTADNLEAMGWGPKLANGSRSLVLASDNNFFANVATQLWIFEVRP</sequence>
<evidence type="ECO:0000313" key="3">
    <source>
        <dbReference type="EMBL" id="MBM0105011.1"/>
    </source>
</evidence>
<name>A0ABS1WVK9_9GAMM</name>
<dbReference type="PANTHER" id="PTHR37957:SF1">
    <property type="entry name" value="PHYTASE-LIKE DOMAIN-CONTAINING PROTEIN"/>
    <property type="match status" value="1"/>
</dbReference>
<evidence type="ECO:0000256" key="1">
    <source>
        <dbReference type="SAM" id="SignalP"/>
    </source>
</evidence>
<feature type="signal peptide" evidence="1">
    <location>
        <begin position="1"/>
        <end position="20"/>
    </location>
</feature>
<organism evidence="3 4">
    <name type="scientific">Steroidobacter gossypii</name>
    <dbReference type="NCBI Taxonomy" id="2805490"/>
    <lineage>
        <taxon>Bacteria</taxon>
        <taxon>Pseudomonadati</taxon>
        <taxon>Pseudomonadota</taxon>
        <taxon>Gammaproteobacteria</taxon>
        <taxon>Steroidobacterales</taxon>
        <taxon>Steroidobacteraceae</taxon>
        <taxon>Steroidobacter</taxon>
    </lineage>
</organism>
<keyword evidence="1" id="KW-0732">Signal</keyword>
<dbReference type="RefSeq" id="WP_203167079.1">
    <property type="nucleotide sequence ID" value="NZ_JAEVLS010000002.1"/>
</dbReference>
<feature type="chain" id="PRO_5046188093" evidence="1">
    <location>
        <begin position="21"/>
        <end position="363"/>
    </location>
</feature>
<comment type="caution">
    <text evidence="3">The sequence shown here is derived from an EMBL/GenBank/DDBJ whole genome shotgun (WGS) entry which is preliminary data.</text>
</comment>
<dbReference type="Pfam" id="PF13449">
    <property type="entry name" value="Phytase-like"/>
    <property type="match status" value="1"/>
</dbReference>
<proteinExistence type="predicted"/>
<dbReference type="Proteomes" id="UP000661077">
    <property type="component" value="Unassembled WGS sequence"/>
</dbReference>
<gene>
    <name evidence="3" type="ORF">JM946_09635</name>
</gene>
<dbReference type="PANTHER" id="PTHR37957">
    <property type="entry name" value="BLR7070 PROTEIN"/>
    <property type="match status" value="1"/>
</dbReference>
<accession>A0ABS1WVK9</accession>
<evidence type="ECO:0000313" key="4">
    <source>
        <dbReference type="Proteomes" id="UP000661077"/>
    </source>
</evidence>